<proteinExistence type="predicted"/>
<evidence type="ECO:0000313" key="1">
    <source>
        <dbReference type="EMBL" id="CRY99316.1"/>
    </source>
</evidence>
<organism evidence="1 2">
    <name type="scientific">Neisseria meningitidis serogroup B</name>
    <dbReference type="NCBI Taxonomy" id="491"/>
    <lineage>
        <taxon>Bacteria</taxon>
        <taxon>Pseudomonadati</taxon>
        <taxon>Pseudomonadota</taxon>
        <taxon>Betaproteobacteria</taxon>
        <taxon>Neisseriales</taxon>
        <taxon>Neisseriaceae</taxon>
        <taxon>Neisseria</taxon>
    </lineage>
</organism>
<reference evidence="1 2" key="1">
    <citation type="submission" date="2014-11" db="EMBL/GenBank/DDBJ databases">
        <authorList>
            <person name="Diene M.Seydina."/>
        </authorList>
    </citation>
    <scope>NUCLEOTIDE SEQUENCE [LARGE SCALE GENOMIC DNA]</scope>
    <source>
        <strain evidence="1 2">Neisseria meningitidis CHUV</strain>
    </source>
</reference>
<sequence length="40" mass="4932">MVYRREEFGVLKKVHGHILVFRRRLSDSKNMRLVLCETQW</sequence>
<evidence type="ECO:0000313" key="2">
    <source>
        <dbReference type="Proteomes" id="UP000182715"/>
    </source>
</evidence>
<protein>
    <submittedName>
        <fullName evidence="1">Uncharacterized protein</fullName>
    </submittedName>
</protein>
<name>A0A0H5QCU2_NEIMI</name>
<dbReference type="EMBL" id="CVTF01000065">
    <property type="protein sequence ID" value="CRY99316.1"/>
    <property type="molecule type" value="Genomic_DNA"/>
</dbReference>
<dbReference type="Proteomes" id="UP000182715">
    <property type="component" value="Unassembled WGS sequence"/>
</dbReference>
<dbReference type="AlphaFoldDB" id="A0A0H5QCU2"/>
<accession>A0A0H5QCU2</accession>